<dbReference type="OrthoDB" id="2133758at2759"/>
<organism evidence="10 11">
    <name type="scientific">Laodelphax striatellus</name>
    <name type="common">Small brown planthopper</name>
    <name type="synonym">Delphax striatella</name>
    <dbReference type="NCBI Taxonomy" id="195883"/>
    <lineage>
        <taxon>Eukaryota</taxon>
        <taxon>Metazoa</taxon>
        <taxon>Ecdysozoa</taxon>
        <taxon>Arthropoda</taxon>
        <taxon>Hexapoda</taxon>
        <taxon>Insecta</taxon>
        <taxon>Pterygota</taxon>
        <taxon>Neoptera</taxon>
        <taxon>Paraneoptera</taxon>
        <taxon>Hemiptera</taxon>
        <taxon>Auchenorrhyncha</taxon>
        <taxon>Fulgoroidea</taxon>
        <taxon>Delphacidae</taxon>
        <taxon>Criomorphinae</taxon>
        <taxon>Laodelphax</taxon>
    </lineage>
</organism>
<comment type="similarity">
    <text evidence="2">Belongs to the TMEM86 family.</text>
</comment>
<protein>
    <recommendedName>
        <fullName evidence="6">lysoplasmalogenase</fullName>
        <ecNumber evidence="6">3.3.2.2</ecNumber>
    </recommendedName>
</protein>
<dbReference type="GO" id="GO:0047408">
    <property type="term" value="F:alkenylglycerophosphocholine hydrolase activity"/>
    <property type="evidence" value="ECO:0007669"/>
    <property type="project" value="UniProtKB-EC"/>
</dbReference>
<feature type="transmembrane region" description="Helical" evidence="9">
    <location>
        <begin position="12"/>
        <end position="30"/>
    </location>
</feature>
<feature type="transmembrane region" description="Helical" evidence="9">
    <location>
        <begin position="140"/>
        <end position="160"/>
    </location>
</feature>
<dbReference type="InParanoid" id="A0A482XSI8"/>
<evidence type="ECO:0000256" key="9">
    <source>
        <dbReference type="SAM" id="Phobius"/>
    </source>
</evidence>
<evidence type="ECO:0000256" key="4">
    <source>
        <dbReference type="ARBA" id="ARBA00022989"/>
    </source>
</evidence>
<evidence type="ECO:0000256" key="2">
    <source>
        <dbReference type="ARBA" id="ARBA00007375"/>
    </source>
</evidence>
<evidence type="ECO:0000313" key="10">
    <source>
        <dbReference type="EMBL" id="RZF48973.1"/>
    </source>
</evidence>
<evidence type="ECO:0000256" key="5">
    <source>
        <dbReference type="ARBA" id="ARBA00023136"/>
    </source>
</evidence>
<dbReference type="Proteomes" id="UP000291343">
    <property type="component" value="Unassembled WGS sequence"/>
</dbReference>
<accession>A0A482XSI8</accession>
<feature type="transmembrane region" description="Helical" evidence="9">
    <location>
        <begin position="91"/>
        <end position="109"/>
    </location>
</feature>
<evidence type="ECO:0000256" key="6">
    <source>
        <dbReference type="ARBA" id="ARBA00035673"/>
    </source>
</evidence>
<dbReference type="STRING" id="195883.A0A482XSI8"/>
<comment type="subcellular location">
    <subcellularLocation>
        <location evidence="1">Membrane</location>
        <topology evidence="1">Multi-pass membrane protein</topology>
    </subcellularLocation>
</comment>
<dbReference type="InterPro" id="IPR012506">
    <property type="entry name" value="TMEM86B-like"/>
</dbReference>
<keyword evidence="4 9" id="KW-1133">Transmembrane helix</keyword>
<feature type="transmembrane region" description="Helical" evidence="9">
    <location>
        <begin position="36"/>
        <end position="55"/>
    </location>
</feature>
<dbReference type="EC" id="3.3.2.2" evidence="6"/>
<sequence length="260" mass="28890">MTTPTQVLKVVGPKLVPFFKTVAIYFVLYIPVDRPSLFAAVIKCLPIVSLIIFVLLHGMSLADEYAFSRRILSGLVLSCVGDALLVWPEYFVHGMAAFGVAHVIYTYAFGFKPFNAALGAILYTLCALVTAVLMPGLSGVLAIGIPVYNCLLVTTVWRAIARVQLFEELWTWTKLCSCAGGIMFAVSDAMIGIHHFYHPILYSQTLIMVTYYAAQLGIALSVVDSKADFKARRDAELLLQKERNRSQCQLTENRQLQERN</sequence>
<feature type="transmembrane region" description="Helical" evidence="9">
    <location>
        <begin position="172"/>
        <end position="194"/>
    </location>
</feature>
<keyword evidence="5 9" id="KW-0472">Membrane</keyword>
<dbReference type="PANTHER" id="PTHR31885">
    <property type="entry name" value="GH04784P"/>
    <property type="match status" value="1"/>
</dbReference>
<comment type="catalytic activity">
    <reaction evidence="7">
        <text>a 1-O-(1Z-alkenyl)-sn-glycero-3-phosphoethanolamine + H2O = a 2,3-saturated aldehyde + sn-glycero-3-phosphoethanolamine</text>
        <dbReference type="Rhea" id="RHEA:16905"/>
        <dbReference type="ChEBI" id="CHEBI:15377"/>
        <dbReference type="ChEBI" id="CHEBI:73359"/>
        <dbReference type="ChEBI" id="CHEBI:77288"/>
        <dbReference type="ChEBI" id="CHEBI:143890"/>
        <dbReference type="EC" id="3.3.2.2"/>
    </reaction>
</comment>
<feature type="transmembrane region" description="Helical" evidence="9">
    <location>
        <begin position="200"/>
        <end position="223"/>
    </location>
</feature>
<dbReference type="PANTHER" id="PTHR31885:SF6">
    <property type="entry name" value="GH04784P"/>
    <property type="match status" value="1"/>
</dbReference>
<evidence type="ECO:0000256" key="1">
    <source>
        <dbReference type="ARBA" id="ARBA00004141"/>
    </source>
</evidence>
<keyword evidence="11" id="KW-1185">Reference proteome</keyword>
<keyword evidence="3 9" id="KW-0812">Transmembrane</keyword>
<dbReference type="GO" id="GO:0016020">
    <property type="term" value="C:membrane"/>
    <property type="evidence" value="ECO:0007669"/>
    <property type="project" value="UniProtKB-SubCell"/>
</dbReference>
<evidence type="ECO:0000256" key="7">
    <source>
        <dbReference type="ARBA" id="ARBA00049458"/>
    </source>
</evidence>
<evidence type="ECO:0000256" key="8">
    <source>
        <dbReference type="ARBA" id="ARBA00049560"/>
    </source>
</evidence>
<dbReference type="Pfam" id="PF07947">
    <property type="entry name" value="YhhN"/>
    <property type="match status" value="1"/>
</dbReference>
<reference evidence="10 11" key="1">
    <citation type="journal article" date="2017" name="Gigascience">
        <title>Genome sequence of the small brown planthopper, Laodelphax striatellus.</title>
        <authorList>
            <person name="Zhu J."/>
            <person name="Jiang F."/>
            <person name="Wang X."/>
            <person name="Yang P."/>
            <person name="Bao Y."/>
            <person name="Zhao W."/>
            <person name="Wang W."/>
            <person name="Lu H."/>
            <person name="Wang Q."/>
            <person name="Cui N."/>
            <person name="Li J."/>
            <person name="Chen X."/>
            <person name="Luo L."/>
            <person name="Yu J."/>
            <person name="Kang L."/>
            <person name="Cui F."/>
        </authorList>
    </citation>
    <scope>NUCLEOTIDE SEQUENCE [LARGE SCALE GENOMIC DNA]</scope>
    <source>
        <strain evidence="10">Lst14</strain>
    </source>
</reference>
<dbReference type="EMBL" id="QKKF02000817">
    <property type="protein sequence ID" value="RZF48973.1"/>
    <property type="molecule type" value="Genomic_DNA"/>
</dbReference>
<comment type="catalytic activity">
    <reaction evidence="8">
        <text>a 1-O-(1Z-alkenyl)-sn-glycero-3-phosphocholine + H2O = a 2,3-saturated aldehyde + sn-glycerol 3-phosphocholine</text>
        <dbReference type="Rhea" id="RHEA:22544"/>
        <dbReference type="ChEBI" id="CHEBI:15377"/>
        <dbReference type="ChEBI" id="CHEBI:16870"/>
        <dbReference type="ChEBI" id="CHEBI:73359"/>
        <dbReference type="ChEBI" id="CHEBI:77287"/>
        <dbReference type="EC" id="3.3.2.2"/>
    </reaction>
</comment>
<gene>
    <name evidence="10" type="ORF">LSTR_LSTR003049</name>
</gene>
<name>A0A482XSI8_LAOST</name>
<dbReference type="FunCoup" id="A0A482XSI8">
    <property type="interactions" value="74"/>
</dbReference>
<evidence type="ECO:0000313" key="11">
    <source>
        <dbReference type="Proteomes" id="UP000291343"/>
    </source>
</evidence>
<evidence type="ECO:0000256" key="3">
    <source>
        <dbReference type="ARBA" id="ARBA00022692"/>
    </source>
</evidence>
<comment type="caution">
    <text evidence="10">The sequence shown here is derived from an EMBL/GenBank/DDBJ whole genome shotgun (WGS) entry which is preliminary data.</text>
</comment>
<feature type="transmembrane region" description="Helical" evidence="9">
    <location>
        <begin position="116"/>
        <end position="134"/>
    </location>
</feature>
<dbReference type="AlphaFoldDB" id="A0A482XSI8"/>
<proteinExistence type="inferred from homology"/>